<keyword evidence="2" id="KW-1185">Reference proteome</keyword>
<sequence length="125" mass="14091">MQDLEIYIRDLEPGQLSHWLQAHLDELELDDASLDRPMLKGQGKASAQPVSISLYPGAMGRRYACLVLEGSELPWASDLACARSAWEALQIEVRCSPGGWQEGDPVADEKWWRLDQRGEQLVAWN</sequence>
<gene>
    <name evidence="1" type="ORF">RYS15_03270</name>
</gene>
<reference evidence="1 2" key="1">
    <citation type="submission" date="2023-10" db="EMBL/GenBank/DDBJ databases">
        <title>Characteristics and mechanism of a salt-tolerant marine origin heterotrophic nitrifying- aerobic denitrifying bacteria Marinobacter xestospongiae HN1.</title>
        <authorList>
            <person name="Qi R."/>
        </authorList>
    </citation>
    <scope>NUCLEOTIDE SEQUENCE [LARGE SCALE GENOMIC DNA]</scope>
    <source>
        <strain evidence="1 2">HN1</strain>
    </source>
</reference>
<accession>A0ABU3VTS9</accession>
<evidence type="ECO:0000313" key="2">
    <source>
        <dbReference type="Proteomes" id="UP001269819"/>
    </source>
</evidence>
<name>A0ABU3VTS9_9GAMM</name>
<proteinExistence type="predicted"/>
<dbReference type="Proteomes" id="UP001269819">
    <property type="component" value="Unassembled WGS sequence"/>
</dbReference>
<organism evidence="1 2">
    <name type="scientific">Marinobacter xestospongiae</name>
    <dbReference type="NCBI Taxonomy" id="994319"/>
    <lineage>
        <taxon>Bacteria</taxon>
        <taxon>Pseudomonadati</taxon>
        <taxon>Pseudomonadota</taxon>
        <taxon>Gammaproteobacteria</taxon>
        <taxon>Pseudomonadales</taxon>
        <taxon>Marinobacteraceae</taxon>
        <taxon>Marinobacter</taxon>
    </lineage>
</organism>
<dbReference type="RefSeq" id="WP_316972572.1">
    <property type="nucleotide sequence ID" value="NZ_JAWIIJ010000002.1"/>
</dbReference>
<comment type="caution">
    <text evidence="1">The sequence shown here is derived from an EMBL/GenBank/DDBJ whole genome shotgun (WGS) entry which is preliminary data.</text>
</comment>
<evidence type="ECO:0000313" key="1">
    <source>
        <dbReference type="EMBL" id="MDV2077682.1"/>
    </source>
</evidence>
<dbReference type="EMBL" id="JAWIIJ010000002">
    <property type="protein sequence ID" value="MDV2077682.1"/>
    <property type="molecule type" value="Genomic_DNA"/>
</dbReference>
<protein>
    <recommendedName>
        <fullName evidence="3">Glyoxalase-like domain-containing protein</fullName>
    </recommendedName>
</protein>
<evidence type="ECO:0008006" key="3">
    <source>
        <dbReference type="Google" id="ProtNLM"/>
    </source>
</evidence>